<organism evidence="1 2">
    <name type="scientific">Streptomyces flavotricini</name>
    <dbReference type="NCBI Taxonomy" id="66888"/>
    <lineage>
        <taxon>Bacteria</taxon>
        <taxon>Bacillati</taxon>
        <taxon>Actinomycetota</taxon>
        <taxon>Actinomycetes</taxon>
        <taxon>Kitasatosporales</taxon>
        <taxon>Streptomycetaceae</taxon>
        <taxon>Streptomyces</taxon>
    </lineage>
</organism>
<reference evidence="1 2" key="1">
    <citation type="submission" date="2021-08" db="EMBL/GenBank/DDBJ databases">
        <title>Genomic Architecture of Streptomyces flavotricini NGL1 and Streptomyces erythrochromogenes HMS4 With Differential Plant Beneficial attributes and laccase production capabilities.</title>
        <authorList>
            <person name="Salwan R."/>
            <person name="Kaur R."/>
            <person name="Sharma V."/>
        </authorList>
    </citation>
    <scope>NUCLEOTIDE SEQUENCE [LARGE SCALE GENOMIC DNA]</scope>
    <source>
        <strain evidence="1 2">NGL1</strain>
    </source>
</reference>
<gene>
    <name evidence="1" type="ORF">K7B10_00650</name>
</gene>
<dbReference type="Proteomes" id="UP001520654">
    <property type="component" value="Unassembled WGS sequence"/>
</dbReference>
<dbReference type="InterPro" id="IPR012340">
    <property type="entry name" value="NA-bd_OB-fold"/>
</dbReference>
<evidence type="ECO:0000313" key="1">
    <source>
        <dbReference type="EMBL" id="MCC0093333.1"/>
    </source>
</evidence>
<protein>
    <submittedName>
        <fullName evidence="1">Uncharacterized protein</fullName>
    </submittedName>
</protein>
<evidence type="ECO:0000313" key="2">
    <source>
        <dbReference type="Proteomes" id="UP001520654"/>
    </source>
</evidence>
<dbReference type="EMBL" id="JAINUL010000001">
    <property type="protein sequence ID" value="MCC0093333.1"/>
    <property type="molecule type" value="Genomic_DNA"/>
</dbReference>
<dbReference type="RefSeq" id="WP_229333989.1">
    <property type="nucleotide sequence ID" value="NZ_JAINUL010000001.1"/>
</dbReference>
<dbReference type="Gene3D" id="2.40.50.140">
    <property type="entry name" value="Nucleic acid-binding proteins"/>
    <property type="match status" value="1"/>
</dbReference>
<name>A0ABS8DX00_9ACTN</name>
<keyword evidence="2" id="KW-1185">Reference proteome</keyword>
<accession>A0ABS8DX00</accession>
<comment type="caution">
    <text evidence="1">The sequence shown here is derived from an EMBL/GenBank/DDBJ whole genome shotgun (WGS) entry which is preliminary data.</text>
</comment>
<sequence>MDAVLVRPEGVAEISADRSIAHGGIFRHPFRFQRLRMDVTAEDVPRFGRGPAAAAG</sequence>
<proteinExistence type="predicted"/>